<name>A0A6G1BTU9_9ORYZ</name>
<reference evidence="1 2" key="1">
    <citation type="submission" date="2019-11" db="EMBL/GenBank/DDBJ databases">
        <title>Whole genome sequence of Oryza granulata.</title>
        <authorList>
            <person name="Li W."/>
        </authorList>
    </citation>
    <scope>NUCLEOTIDE SEQUENCE [LARGE SCALE GENOMIC DNA]</scope>
    <source>
        <strain evidence="2">cv. Menghai</strain>
        <tissue evidence="1">Leaf</tissue>
    </source>
</reference>
<evidence type="ECO:0000313" key="2">
    <source>
        <dbReference type="Proteomes" id="UP000479710"/>
    </source>
</evidence>
<evidence type="ECO:0000313" key="1">
    <source>
        <dbReference type="EMBL" id="KAF0891538.1"/>
    </source>
</evidence>
<organism evidence="1 2">
    <name type="scientific">Oryza meyeriana var. granulata</name>
    <dbReference type="NCBI Taxonomy" id="110450"/>
    <lineage>
        <taxon>Eukaryota</taxon>
        <taxon>Viridiplantae</taxon>
        <taxon>Streptophyta</taxon>
        <taxon>Embryophyta</taxon>
        <taxon>Tracheophyta</taxon>
        <taxon>Spermatophyta</taxon>
        <taxon>Magnoliopsida</taxon>
        <taxon>Liliopsida</taxon>
        <taxon>Poales</taxon>
        <taxon>Poaceae</taxon>
        <taxon>BOP clade</taxon>
        <taxon>Oryzoideae</taxon>
        <taxon>Oryzeae</taxon>
        <taxon>Oryzinae</taxon>
        <taxon>Oryza</taxon>
        <taxon>Oryza meyeriana</taxon>
    </lineage>
</organism>
<protein>
    <submittedName>
        <fullName evidence="1">Uncharacterized protein</fullName>
    </submittedName>
</protein>
<dbReference type="EMBL" id="SPHZ02000011">
    <property type="protein sequence ID" value="KAF0891538.1"/>
    <property type="molecule type" value="Genomic_DNA"/>
</dbReference>
<proteinExistence type="predicted"/>
<dbReference type="AlphaFoldDB" id="A0A6G1BTU9"/>
<gene>
    <name evidence="1" type="ORF">E2562_009933</name>
</gene>
<keyword evidence="2" id="KW-1185">Reference proteome</keyword>
<dbReference type="Proteomes" id="UP000479710">
    <property type="component" value="Unassembled WGS sequence"/>
</dbReference>
<sequence>MVEKIQGKKGRKTALIKVGQQYIDTLLSKPPCHDLGPFDGIQTTSPSLSYATSECIVYIRAYFLSC</sequence>
<accession>A0A6G1BTU9</accession>
<comment type="caution">
    <text evidence="1">The sequence shown here is derived from an EMBL/GenBank/DDBJ whole genome shotgun (WGS) entry which is preliminary data.</text>
</comment>